<accession>A0A0F9C0P5</accession>
<dbReference type="InterPro" id="IPR001245">
    <property type="entry name" value="Ser-Thr/Tyr_kinase_cat_dom"/>
</dbReference>
<proteinExistence type="predicted"/>
<dbReference type="InterPro" id="IPR011009">
    <property type="entry name" value="Kinase-like_dom_sf"/>
</dbReference>
<dbReference type="PROSITE" id="PS50011">
    <property type="entry name" value="PROTEIN_KINASE_DOM"/>
    <property type="match status" value="1"/>
</dbReference>
<comment type="caution">
    <text evidence="2">The sequence shown here is derived from an EMBL/GenBank/DDBJ whole genome shotgun (WGS) entry which is preliminary data.</text>
</comment>
<protein>
    <recommendedName>
        <fullName evidence="1">Protein kinase domain-containing protein</fullName>
    </recommendedName>
</protein>
<dbReference type="InterPro" id="IPR000719">
    <property type="entry name" value="Prot_kinase_dom"/>
</dbReference>
<dbReference type="Gene3D" id="1.10.510.10">
    <property type="entry name" value="Transferase(Phosphotransferase) domain 1"/>
    <property type="match status" value="1"/>
</dbReference>
<feature type="non-terminal residue" evidence="2">
    <location>
        <position position="1"/>
    </location>
</feature>
<dbReference type="AlphaFoldDB" id="A0A0F9C0P5"/>
<dbReference type="SUPFAM" id="SSF56112">
    <property type="entry name" value="Protein kinase-like (PK-like)"/>
    <property type="match status" value="1"/>
</dbReference>
<dbReference type="EMBL" id="LAZR01038356">
    <property type="protein sequence ID" value="KKL19777.1"/>
    <property type="molecule type" value="Genomic_DNA"/>
</dbReference>
<gene>
    <name evidence="2" type="ORF">LCGC14_2462110</name>
</gene>
<dbReference type="GO" id="GO:0005524">
    <property type="term" value="F:ATP binding"/>
    <property type="evidence" value="ECO:0007669"/>
    <property type="project" value="InterPro"/>
</dbReference>
<evidence type="ECO:0000313" key="2">
    <source>
        <dbReference type="EMBL" id="KKL19777.1"/>
    </source>
</evidence>
<organism evidence="2">
    <name type="scientific">marine sediment metagenome</name>
    <dbReference type="NCBI Taxonomy" id="412755"/>
    <lineage>
        <taxon>unclassified sequences</taxon>
        <taxon>metagenomes</taxon>
        <taxon>ecological metagenomes</taxon>
    </lineage>
</organism>
<sequence>LYSLLKQKRPLDISEKLSIIQQIAGGLQHAHEHGIVHRDIKPVFGRLLTDKHRRSKQCKTPVCEHHSVGNDEQLYCIPHTPAGWVASA</sequence>
<feature type="domain" description="Protein kinase" evidence="1">
    <location>
        <begin position="1"/>
        <end position="88"/>
    </location>
</feature>
<name>A0A0F9C0P5_9ZZZZ</name>
<evidence type="ECO:0000259" key="1">
    <source>
        <dbReference type="PROSITE" id="PS50011"/>
    </source>
</evidence>
<dbReference type="Pfam" id="PF07714">
    <property type="entry name" value="PK_Tyr_Ser-Thr"/>
    <property type="match status" value="1"/>
</dbReference>
<dbReference type="GO" id="GO:0004672">
    <property type="term" value="F:protein kinase activity"/>
    <property type="evidence" value="ECO:0007669"/>
    <property type="project" value="InterPro"/>
</dbReference>
<reference evidence="2" key="1">
    <citation type="journal article" date="2015" name="Nature">
        <title>Complex archaea that bridge the gap between prokaryotes and eukaryotes.</title>
        <authorList>
            <person name="Spang A."/>
            <person name="Saw J.H."/>
            <person name="Jorgensen S.L."/>
            <person name="Zaremba-Niedzwiedzka K."/>
            <person name="Martijn J."/>
            <person name="Lind A.E."/>
            <person name="van Eijk R."/>
            <person name="Schleper C."/>
            <person name="Guy L."/>
            <person name="Ettema T.J."/>
        </authorList>
    </citation>
    <scope>NUCLEOTIDE SEQUENCE</scope>
</reference>